<evidence type="ECO:0000313" key="2">
    <source>
        <dbReference type="Proteomes" id="UP000470772"/>
    </source>
</evidence>
<accession>A0A6A9QLF2</accession>
<dbReference type="AlphaFoldDB" id="A0A6A9QLF2"/>
<evidence type="ECO:0000313" key="1">
    <source>
        <dbReference type="EMBL" id="MUN28011.1"/>
    </source>
</evidence>
<organism evidence="1 2">
    <name type="scientific">Sulfuracidifex metallicus DSM 6482 = JCM 9184</name>
    <dbReference type="NCBI Taxonomy" id="523847"/>
    <lineage>
        <taxon>Archaea</taxon>
        <taxon>Thermoproteota</taxon>
        <taxon>Thermoprotei</taxon>
        <taxon>Sulfolobales</taxon>
        <taxon>Sulfolobaceae</taxon>
        <taxon>Sulfuracidifex</taxon>
    </lineage>
</organism>
<name>A0A6A9QLF2_SULME</name>
<reference evidence="1 2" key="1">
    <citation type="submission" date="2019-10" db="EMBL/GenBank/DDBJ databases">
        <title>Sequencing and Assembly of Multiple Reported Metal-Biooxidizing Members of the Extremely Thermoacidophilic Archaeal Family Sulfolobaceae.</title>
        <authorList>
            <person name="Counts J.A."/>
            <person name="Kelly R.M."/>
        </authorList>
    </citation>
    <scope>NUCLEOTIDE SEQUENCE [LARGE SCALE GENOMIC DNA]</scope>
    <source>
        <strain evidence="1 2">DSM 6482</strain>
    </source>
</reference>
<evidence type="ECO:0008006" key="3">
    <source>
        <dbReference type="Google" id="ProtNLM"/>
    </source>
</evidence>
<dbReference type="EMBL" id="WGGD01000005">
    <property type="protein sequence ID" value="MUN28011.1"/>
    <property type="molecule type" value="Genomic_DNA"/>
</dbReference>
<dbReference type="RefSeq" id="WP_156016065.1">
    <property type="nucleotide sequence ID" value="NZ_WGGD01000005.1"/>
</dbReference>
<sequence>MGNYFECNTCGRPFKEGQGIILTVAGIKLFFHSKACAFKFFKEIMENADSEYLGKDVKEVYDKYQKIIELKKKKAEKKI</sequence>
<keyword evidence="2" id="KW-1185">Reference proteome</keyword>
<comment type="caution">
    <text evidence="1">The sequence shown here is derived from an EMBL/GenBank/DDBJ whole genome shotgun (WGS) entry which is preliminary data.</text>
</comment>
<dbReference type="Proteomes" id="UP000470772">
    <property type="component" value="Unassembled WGS sequence"/>
</dbReference>
<protein>
    <recommendedName>
        <fullName evidence="3">TRASH domain-containing protein</fullName>
    </recommendedName>
</protein>
<proteinExistence type="predicted"/>
<gene>
    <name evidence="1" type="ORF">GC250_00670</name>
</gene>